<dbReference type="Pfam" id="PF13374">
    <property type="entry name" value="TPR_10"/>
    <property type="match status" value="1"/>
</dbReference>
<sequence>MLLVSDSALVARLARALQEVLHSGEPVEQIAQLRRQALRVAHGSTDVEDGLGDADAGVDQPDHRDAFHARHDRESGGDPPATPAKPRLHLPFRRDPHFVERVGLTEQIARRLSAPSGRAALVGLGGVGKSQLAIEHCYRYHDVHADRWVLWIYASSATRFAQSVREIASLGKIRGRDDVNADIYQLLRAWLLDSENGHWLVVLDNADDIDYLVDRSESGRLIDCIPTCPHGAMIVTSRNRRAARRLVEEHDTIDVDRMDEADAMTLVARKLRRITDTAGHRQLVGALEYMPLAITQAAAFLQQSRRKYTIERYMEDLERLDASEGALLDRDHGDLRRDPDASNSIILTWQISFEHIRRTRRSAADLLSLMCLCDRNSVPELLISPQREGESEDAGFEGDLSVLLEFSFIIESSDDSAFEMHRLVQLATRKWSLSRGEMGMHVDRLLVSLDQTMPWVEHAKVSVCEMLFPHARSAMELTAHVSSSLKEWRDVMDKAARYASYKGSGILLHQAIEMGERCWEAKKRQLGEEHRETLVSMGQLARYYDRLGDSRKAAEMGERCWEARKRQLGEEHPHTLVSMSNLAGKAAEMEERCWEAKKRQLGEEHRETLVSMGHLAGYYDRLGDSRKAAEMGERCWEVSKRQRGEDHPHTMIYKNNIARYQNQSTREDLKTRADSNRSVNSMRRDPNGH</sequence>
<protein>
    <recommendedName>
        <fullName evidence="4">NB-ARC domain-containing protein</fullName>
    </recommendedName>
</protein>
<dbReference type="InterPro" id="IPR027417">
    <property type="entry name" value="P-loop_NTPase"/>
</dbReference>
<dbReference type="Proteomes" id="UP000504637">
    <property type="component" value="Unplaced"/>
</dbReference>
<evidence type="ECO:0000313" key="3">
    <source>
        <dbReference type="RefSeq" id="XP_033455283.1"/>
    </source>
</evidence>
<dbReference type="InterPro" id="IPR011990">
    <property type="entry name" value="TPR-like_helical_dom_sf"/>
</dbReference>
<organism evidence="3">
    <name type="scientific">Dissoconium aciculare CBS 342.82</name>
    <dbReference type="NCBI Taxonomy" id="1314786"/>
    <lineage>
        <taxon>Eukaryota</taxon>
        <taxon>Fungi</taxon>
        <taxon>Dikarya</taxon>
        <taxon>Ascomycota</taxon>
        <taxon>Pezizomycotina</taxon>
        <taxon>Dothideomycetes</taxon>
        <taxon>Dothideomycetidae</taxon>
        <taxon>Mycosphaerellales</taxon>
        <taxon>Dissoconiaceae</taxon>
        <taxon>Dissoconium</taxon>
    </lineage>
</organism>
<feature type="region of interest" description="Disordered" evidence="1">
    <location>
        <begin position="663"/>
        <end position="689"/>
    </location>
</feature>
<dbReference type="GeneID" id="54364478"/>
<dbReference type="Gene3D" id="1.25.40.10">
    <property type="entry name" value="Tetratricopeptide repeat domain"/>
    <property type="match status" value="1"/>
</dbReference>
<keyword evidence="2" id="KW-1185">Reference proteome</keyword>
<dbReference type="PANTHER" id="PTHR46082:SF6">
    <property type="entry name" value="AAA+ ATPASE DOMAIN-CONTAINING PROTEIN-RELATED"/>
    <property type="match status" value="1"/>
</dbReference>
<dbReference type="OrthoDB" id="20872at2759"/>
<feature type="region of interest" description="Disordered" evidence="1">
    <location>
        <begin position="69"/>
        <end position="89"/>
    </location>
</feature>
<accession>A0A6J3LUE9</accession>
<dbReference type="RefSeq" id="XP_033455283.1">
    <property type="nucleotide sequence ID" value="XM_033606678.1"/>
</dbReference>
<evidence type="ECO:0000256" key="1">
    <source>
        <dbReference type="SAM" id="MobiDB-lite"/>
    </source>
</evidence>
<dbReference type="Gene3D" id="3.40.50.300">
    <property type="entry name" value="P-loop containing nucleotide triphosphate hydrolases"/>
    <property type="match status" value="1"/>
</dbReference>
<reference evidence="3" key="2">
    <citation type="submission" date="2020-04" db="EMBL/GenBank/DDBJ databases">
        <authorList>
            <consortium name="NCBI Genome Project"/>
        </authorList>
    </citation>
    <scope>NUCLEOTIDE SEQUENCE</scope>
    <source>
        <strain evidence="3">CBS 342.82</strain>
    </source>
</reference>
<evidence type="ECO:0008006" key="4">
    <source>
        <dbReference type="Google" id="ProtNLM"/>
    </source>
</evidence>
<feature type="compositionally biased region" description="Basic and acidic residues" evidence="1">
    <location>
        <begin position="665"/>
        <end position="675"/>
    </location>
</feature>
<name>A0A6J3LUE9_9PEZI</name>
<dbReference type="AlphaFoldDB" id="A0A6J3LUE9"/>
<gene>
    <name evidence="3" type="ORF">K489DRAFT_391284</name>
</gene>
<proteinExistence type="predicted"/>
<dbReference type="SUPFAM" id="SSF52540">
    <property type="entry name" value="P-loop containing nucleoside triphosphate hydrolases"/>
    <property type="match status" value="1"/>
</dbReference>
<reference evidence="3" key="1">
    <citation type="submission" date="2020-01" db="EMBL/GenBank/DDBJ databases">
        <authorList>
            <consortium name="DOE Joint Genome Institute"/>
            <person name="Haridas S."/>
            <person name="Albert R."/>
            <person name="Binder M."/>
            <person name="Bloem J."/>
            <person name="Labutti K."/>
            <person name="Salamov A."/>
            <person name="Andreopoulos B."/>
            <person name="Baker S.E."/>
            <person name="Barry K."/>
            <person name="Bills G."/>
            <person name="Bluhm B.H."/>
            <person name="Cannon C."/>
            <person name="Castanera R."/>
            <person name="Culley D.E."/>
            <person name="Daum C."/>
            <person name="Ezra D."/>
            <person name="Gonzalez J.B."/>
            <person name="Henrissat B."/>
            <person name="Kuo A."/>
            <person name="Liang C."/>
            <person name="Lipzen A."/>
            <person name="Lutzoni F."/>
            <person name="Magnuson J."/>
            <person name="Mondo S."/>
            <person name="Nolan M."/>
            <person name="Ohm R."/>
            <person name="Pangilinan J."/>
            <person name="Park H.-J."/>
            <person name="Ramirez L."/>
            <person name="Alfaro M."/>
            <person name="Sun H."/>
            <person name="Tritt A."/>
            <person name="Yoshinaga Y."/>
            <person name="Zwiers L.-H."/>
            <person name="Turgeon B.G."/>
            <person name="Goodwin S.B."/>
            <person name="Spatafora J.W."/>
            <person name="Crous P.W."/>
            <person name="Grigoriev I.V."/>
        </authorList>
    </citation>
    <scope>NUCLEOTIDE SEQUENCE</scope>
    <source>
        <strain evidence="3">CBS 342.82</strain>
    </source>
</reference>
<evidence type="ECO:0000313" key="2">
    <source>
        <dbReference type="Proteomes" id="UP000504637"/>
    </source>
</evidence>
<dbReference type="PANTHER" id="PTHR46082">
    <property type="entry name" value="ATP/GTP-BINDING PROTEIN-RELATED"/>
    <property type="match status" value="1"/>
</dbReference>
<reference evidence="3" key="3">
    <citation type="submission" date="2025-08" db="UniProtKB">
        <authorList>
            <consortium name="RefSeq"/>
        </authorList>
    </citation>
    <scope>IDENTIFICATION</scope>
    <source>
        <strain evidence="3">CBS 342.82</strain>
    </source>
</reference>
<dbReference type="InterPro" id="IPR053137">
    <property type="entry name" value="NLR-like"/>
</dbReference>
<dbReference type="Pfam" id="PF13424">
    <property type="entry name" value="TPR_12"/>
    <property type="match status" value="1"/>
</dbReference>